<dbReference type="SUPFAM" id="SSF51905">
    <property type="entry name" value="FAD/NAD(P)-binding domain"/>
    <property type="match status" value="1"/>
</dbReference>
<keyword evidence="5" id="KW-0503">Monooxygenase</keyword>
<evidence type="ECO:0000256" key="5">
    <source>
        <dbReference type="ARBA" id="ARBA00023033"/>
    </source>
</evidence>
<evidence type="ECO:0000256" key="3">
    <source>
        <dbReference type="ARBA" id="ARBA00022827"/>
    </source>
</evidence>
<dbReference type="InterPro" id="IPR036188">
    <property type="entry name" value="FAD/NAD-bd_sf"/>
</dbReference>
<evidence type="ECO:0000313" key="7">
    <source>
        <dbReference type="EMBL" id="KAF2650857.1"/>
    </source>
</evidence>
<evidence type="ECO:0000313" key="8">
    <source>
        <dbReference type="Proteomes" id="UP000799324"/>
    </source>
</evidence>
<dbReference type="InterPro" id="IPR002938">
    <property type="entry name" value="FAD-bd"/>
</dbReference>
<keyword evidence="4" id="KW-0560">Oxidoreductase</keyword>
<evidence type="ECO:0000259" key="6">
    <source>
        <dbReference type="Pfam" id="PF01494"/>
    </source>
</evidence>
<feature type="domain" description="FAD-binding" evidence="6">
    <location>
        <begin position="6"/>
        <end position="328"/>
    </location>
</feature>
<dbReference type="OrthoDB" id="16820at2759"/>
<keyword evidence="8" id="KW-1185">Reference proteome</keyword>
<dbReference type="PANTHER" id="PTHR13789:SF311">
    <property type="entry name" value="HYDROXYLASE, PUTATIVE (AFU_ORTHOLOGUE AFUA_5G10180)-RELATED"/>
    <property type="match status" value="1"/>
</dbReference>
<dbReference type="EMBL" id="MU004442">
    <property type="protein sequence ID" value="KAF2650857.1"/>
    <property type="molecule type" value="Genomic_DNA"/>
</dbReference>
<evidence type="ECO:0000256" key="1">
    <source>
        <dbReference type="ARBA" id="ARBA00007992"/>
    </source>
</evidence>
<keyword evidence="3" id="KW-0274">FAD</keyword>
<dbReference type="FunFam" id="3.50.50.60:FF:000115">
    <property type="entry name" value="Salicylate hydroxylase, putative"/>
    <property type="match status" value="1"/>
</dbReference>
<reference evidence="7" key="1">
    <citation type="journal article" date="2020" name="Stud. Mycol.">
        <title>101 Dothideomycetes genomes: a test case for predicting lifestyles and emergence of pathogens.</title>
        <authorList>
            <person name="Haridas S."/>
            <person name="Albert R."/>
            <person name="Binder M."/>
            <person name="Bloem J."/>
            <person name="Labutti K."/>
            <person name="Salamov A."/>
            <person name="Andreopoulos B."/>
            <person name="Baker S."/>
            <person name="Barry K."/>
            <person name="Bills G."/>
            <person name="Bluhm B."/>
            <person name="Cannon C."/>
            <person name="Castanera R."/>
            <person name="Culley D."/>
            <person name="Daum C."/>
            <person name="Ezra D."/>
            <person name="Gonzalez J."/>
            <person name="Henrissat B."/>
            <person name="Kuo A."/>
            <person name="Liang C."/>
            <person name="Lipzen A."/>
            <person name="Lutzoni F."/>
            <person name="Magnuson J."/>
            <person name="Mondo S."/>
            <person name="Nolan M."/>
            <person name="Ohm R."/>
            <person name="Pangilinan J."/>
            <person name="Park H.-J."/>
            <person name="Ramirez L."/>
            <person name="Alfaro M."/>
            <person name="Sun H."/>
            <person name="Tritt A."/>
            <person name="Yoshinaga Y."/>
            <person name="Zwiers L.-H."/>
            <person name="Turgeon B."/>
            <person name="Goodwin S."/>
            <person name="Spatafora J."/>
            <person name="Crous P."/>
            <person name="Grigoriev I."/>
        </authorList>
    </citation>
    <scope>NUCLEOTIDE SEQUENCE</scope>
    <source>
        <strain evidence="7">CBS 122681</strain>
    </source>
</reference>
<dbReference type="Gene3D" id="3.50.50.60">
    <property type="entry name" value="FAD/NAD(P)-binding domain"/>
    <property type="match status" value="1"/>
</dbReference>
<comment type="similarity">
    <text evidence="1">Belongs to the paxM FAD-dependent monooxygenase family.</text>
</comment>
<evidence type="ECO:0000256" key="4">
    <source>
        <dbReference type="ARBA" id="ARBA00023002"/>
    </source>
</evidence>
<organism evidence="7 8">
    <name type="scientific">Lophiostoma macrostomum CBS 122681</name>
    <dbReference type="NCBI Taxonomy" id="1314788"/>
    <lineage>
        <taxon>Eukaryota</taxon>
        <taxon>Fungi</taxon>
        <taxon>Dikarya</taxon>
        <taxon>Ascomycota</taxon>
        <taxon>Pezizomycotina</taxon>
        <taxon>Dothideomycetes</taxon>
        <taxon>Pleosporomycetidae</taxon>
        <taxon>Pleosporales</taxon>
        <taxon>Lophiostomataceae</taxon>
        <taxon>Lophiostoma</taxon>
    </lineage>
</organism>
<name>A0A6A6SUX3_9PLEO</name>
<dbReference type="PRINTS" id="PR00420">
    <property type="entry name" value="RNGMNOXGNASE"/>
</dbReference>
<dbReference type="SUPFAM" id="SSF54373">
    <property type="entry name" value="FAD-linked reductases, C-terminal domain"/>
    <property type="match status" value="1"/>
</dbReference>
<dbReference type="GO" id="GO:0004497">
    <property type="term" value="F:monooxygenase activity"/>
    <property type="evidence" value="ECO:0007669"/>
    <property type="project" value="UniProtKB-KW"/>
</dbReference>
<evidence type="ECO:0000256" key="2">
    <source>
        <dbReference type="ARBA" id="ARBA00022630"/>
    </source>
</evidence>
<dbReference type="GO" id="GO:0071949">
    <property type="term" value="F:FAD binding"/>
    <property type="evidence" value="ECO:0007669"/>
    <property type="project" value="InterPro"/>
</dbReference>
<accession>A0A6A6SUX3</accession>
<dbReference type="PROSITE" id="PS51257">
    <property type="entry name" value="PROKAR_LIPOPROTEIN"/>
    <property type="match status" value="1"/>
</dbReference>
<proteinExistence type="inferred from homology"/>
<dbReference type="PANTHER" id="PTHR13789">
    <property type="entry name" value="MONOOXYGENASE"/>
    <property type="match status" value="1"/>
</dbReference>
<sequence length="470" mass="52778">MSQPLKIVIVGAGIGGLACAIASRRQGFDVLVLERAEKLTPLGAGIQIPPNASRIWAQYSLLDELKKYSVISKATELRRWKDGELLCSRSVGEEMDERWPWLVIHRADYQQVLVEEAKRLGVIIRLNAGVMDVQHERDMGAKVVLRDGEVVAADVVIGADGLWSTLRGLILGHASPPQETGDLAYRGTFSRSALLSLDDPAVDELCEKSVVTVWIGPESHAVFYPVRCGNEFNLVMTRPDDLPPDVKTQEGDLEEMKAVFEGWDPVLTKVLTAFPHVLKWKMMHHDELESWTKNSVALLGDASHPSLPYQAQGAAMAVEDGAIIATLLGLQQTHLHQDHPRNPPSCSQPTIPQTLKLYERLQKTRTTTLHLGSISNQHMYHLADGPEQEERDRVLRSARWEERPMGEDEDEEERFIWIDVRYQKAMLGRDAIGCAIRAWEEFIKTTSEQPYHVKVDQVMQAEAAERPEKI</sequence>
<dbReference type="Proteomes" id="UP000799324">
    <property type="component" value="Unassembled WGS sequence"/>
</dbReference>
<gene>
    <name evidence="7" type="ORF">K491DRAFT_666603</name>
</gene>
<dbReference type="AlphaFoldDB" id="A0A6A6SUX3"/>
<keyword evidence="2" id="KW-0285">Flavoprotein</keyword>
<protein>
    <submittedName>
        <fullName evidence="7">FAD/NAD(P)-binding domain-containing protein</fullName>
    </submittedName>
</protein>
<dbReference type="Pfam" id="PF01494">
    <property type="entry name" value="FAD_binding_3"/>
    <property type="match status" value="1"/>
</dbReference>
<dbReference type="InterPro" id="IPR050493">
    <property type="entry name" value="FAD-dep_Monooxygenase_BioMet"/>
</dbReference>